<feature type="transmembrane region" description="Helical" evidence="9">
    <location>
        <begin position="390"/>
        <end position="409"/>
    </location>
</feature>
<dbReference type="InParanoid" id="C3YXR4"/>
<feature type="transmembrane region" description="Helical" evidence="9">
    <location>
        <begin position="1064"/>
        <end position="1082"/>
    </location>
</feature>
<accession>C3YXR4</accession>
<evidence type="ECO:0000256" key="3">
    <source>
        <dbReference type="ARBA" id="ARBA00022692"/>
    </source>
</evidence>
<feature type="transmembrane region" description="Helical" evidence="9">
    <location>
        <begin position="935"/>
        <end position="953"/>
    </location>
</feature>
<feature type="transmembrane region" description="Helical" evidence="9">
    <location>
        <begin position="999"/>
        <end position="1018"/>
    </location>
</feature>
<feature type="transmembrane region" description="Helical" evidence="9">
    <location>
        <begin position="421"/>
        <end position="439"/>
    </location>
</feature>
<dbReference type="eggNOG" id="KOG3097">
    <property type="taxonomic scope" value="Eukaryota"/>
</dbReference>
<feature type="transmembrane region" description="Helical" evidence="9">
    <location>
        <begin position="93"/>
        <end position="114"/>
    </location>
</feature>
<dbReference type="InterPro" id="IPR010291">
    <property type="entry name" value="Ion_channel_UNC-93"/>
</dbReference>
<dbReference type="PANTHER" id="PTHR19444">
    <property type="entry name" value="UNC-93 RELATED"/>
    <property type="match status" value="1"/>
</dbReference>
<feature type="transmembrane region" description="Helical" evidence="9">
    <location>
        <begin position="711"/>
        <end position="732"/>
    </location>
</feature>
<dbReference type="Gene3D" id="1.20.1250.20">
    <property type="entry name" value="MFS general substrate transporter like domains"/>
    <property type="match status" value="2"/>
</dbReference>
<comment type="subcellular location">
    <subcellularLocation>
        <location evidence="1">Membrane</location>
        <topology evidence="1">Multi-pass membrane protein</topology>
    </subcellularLocation>
</comment>
<evidence type="ECO:0000256" key="7">
    <source>
        <dbReference type="ARBA" id="ARBA00040854"/>
    </source>
</evidence>
<feature type="transmembrane region" description="Helical" evidence="9">
    <location>
        <begin position="268"/>
        <end position="289"/>
    </location>
</feature>
<dbReference type="FunFam" id="1.20.1250.20:FF:000290">
    <property type="entry name" value="Unc-93 homolog A"/>
    <property type="match status" value="1"/>
</dbReference>
<feature type="transmembrane region" description="Helical" evidence="9">
    <location>
        <begin position="968"/>
        <end position="987"/>
    </location>
</feature>
<organism>
    <name type="scientific">Branchiostoma floridae</name>
    <name type="common">Florida lancelet</name>
    <name type="synonym">Amphioxus</name>
    <dbReference type="NCBI Taxonomy" id="7739"/>
    <lineage>
        <taxon>Eukaryota</taxon>
        <taxon>Metazoa</taxon>
        <taxon>Chordata</taxon>
        <taxon>Cephalochordata</taxon>
        <taxon>Leptocardii</taxon>
        <taxon>Amphioxiformes</taxon>
        <taxon>Branchiostomatidae</taxon>
        <taxon>Branchiostoma</taxon>
    </lineage>
</organism>
<reference evidence="10" key="1">
    <citation type="journal article" date="2008" name="Nature">
        <title>The amphioxus genome and the evolution of the chordate karyotype.</title>
        <authorList>
            <consortium name="US DOE Joint Genome Institute (JGI-PGF)"/>
            <person name="Putnam N.H."/>
            <person name="Butts T."/>
            <person name="Ferrier D.E.K."/>
            <person name="Furlong R.F."/>
            <person name="Hellsten U."/>
            <person name="Kawashima T."/>
            <person name="Robinson-Rechavi M."/>
            <person name="Shoguchi E."/>
            <person name="Terry A."/>
            <person name="Yu J.-K."/>
            <person name="Benito-Gutierrez E.L."/>
            <person name="Dubchak I."/>
            <person name="Garcia-Fernandez J."/>
            <person name="Gibson-Brown J.J."/>
            <person name="Grigoriev I.V."/>
            <person name="Horton A.C."/>
            <person name="de Jong P.J."/>
            <person name="Jurka J."/>
            <person name="Kapitonov V.V."/>
            <person name="Kohara Y."/>
            <person name="Kuroki Y."/>
            <person name="Lindquist E."/>
            <person name="Lucas S."/>
            <person name="Osoegawa K."/>
            <person name="Pennacchio L.A."/>
            <person name="Salamov A.A."/>
            <person name="Satou Y."/>
            <person name="Sauka-Spengler T."/>
            <person name="Schmutz J."/>
            <person name="Shin-I T."/>
            <person name="Toyoda A."/>
            <person name="Bronner-Fraser M."/>
            <person name="Fujiyama A."/>
            <person name="Holland L.Z."/>
            <person name="Holland P.W.H."/>
            <person name="Satoh N."/>
            <person name="Rokhsar D.S."/>
        </authorList>
    </citation>
    <scope>NUCLEOTIDE SEQUENCE [LARGE SCALE GENOMIC DNA]</scope>
    <source>
        <strain evidence="10">S238N-H82</strain>
        <tissue evidence="10">Testes</tissue>
    </source>
</reference>
<evidence type="ECO:0000256" key="2">
    <source>
        <dbReference type="ARBA" id="ARBA00009172"/>
    </source>
</evidence>
<dbReference type="Pfam" id="PF05978">
    <property type="entry name" value="UNC-93"/>
    <property type="match status" value="3"/>
</dbReference>
<evidence type="ECO:0000256" key="5">
    <source>
        <dbReference type="ARBA" id="ARBA00023136"/>
    </source>
</evidence>
<feature type="transmembrane region" description="Helical" evidence="9">
    <location>
        <begin position="515"/>
        <end position="532"/>
    </location>
</feature>
<dbReference type="InterPro" id="IPR051951">
    <property type="entry name" value="UNC-93_regulatory"/>
</dbReference>
<evidence type="ECO:0000256" key="6">
    <source>
        <dbReference type="ARBA" id="ARBA00023180"/>
    </source>
</evidence>
<feature type="compositionally biased region" description="Polar residues" evidence="8">
    <location>
        <begin position="58"/>
        <end position="75"/>
    </location>
</feature>
<protein>
    <recommendedName>
        <fullName evidence="7">Protein unc-93 homolog A</fullName>
    </recommendedName>
</protein>
<feature type="transmembrane region" description="Helical" evidence="9">
    <location>
        <begin position="676"/>
        <end position="699"/>
    </location>
</feature>
<dbReference type="SUPFAM" id="SSF103473">
    <property type="entry name" value="MFS general substrate transporter"/>
    <property type="match status" value="2"/>
</dbReference>
<feature type="transmembrane region" description="Helical" evidence="9">
    <location>
        <begin position="358"/>
        <end position="378"/>
    </location>
</feature>
<feature type="transmembrane region" description="Helical" evidence="9">
    <location>
        <begin position="177"/>
        <end position="199"/>
    </location>
</feature>
<comment type="similarity">
    <text evidence="2">Belongs to the unc-93 family.</text>
</comment>
<feature type="region of interest" description="Disordered" evidence="8">
    <location>
        <begin position="31"/>
        <end position="83"/>
    </location>
</feature>
<feature type="transmembrane region" description="Helical" evidence="9">
    <location>
        <begin position="816"/>
        <end position="835"/>
    </location>
</feature>
<dbReference type="GO" id="GO:0016020">
    <property type="term" value="C:membrane"/>
    <property type="evidence" value="ECO:0007669"/>
    <property type="project" value="UniProtKB-SubCell"/>
</dbReference>
<keyword evidence="5 9" id="KW-0472">Membrane</keyword>
<keyword evidence="6" id="KW-0325">Glycoprotein</keyword>
<dbReference type="EMBL" id="GG666563">
    <property type="protein sequence ID" value="EEN54873.1"/>
    <property type="molecule type" value="Genomic_DNA"/>
</dbReference>
<keyword evidence="4 9" id="KW-1133">Transmembrane helix</keyword>
<feature type="transmembrane region" description="Helical" evidence="9">
    <location>
        <begin position="773"/>
        <end position="795"/>
    </location>
</feature>
<evidence type="ECO:0000256" key="9">
    <source>
        <dbReference type="SAM" id="Phobius"/>
    </source>
</evidence>
<name>C3YXR4_BRAFL</name>
<proteinExistence type="inferred from homology"/>
<dbReference type="AlphaFoldDB" id="C3YXR4"/>
<evidence type="ECO:0000256" key="1">
    <source>
        <dbReference type="ARBA" id="ARBA00004141"/>
    </source>
</evidence>
<dbReference type="PANTHER" id="PTHR19444:SF13">
    <property type="entry name" value="PROTEIN UNC-93 HOMOLOG A"/>
    <property type="match status" value="1"/>
</dbReference>
<dbReference type="InterPro" id="IPR036259">
    <property type="entry name" value="MFS_trans_sf"/>
</dbReference>
<evidence type="ECO:0000256" key="4">
    <source>
        <dbReference type="ARBA" id="ARBA00022989"/>
    </source>
</evidence>
<feature type="transmembrane region" description="Helical" evidence="9">
    <location>
        <begin position="638"/>
        <end position="656"/>
    </location>
</feature>
<evidence type="ECO:0000313" key="10">
    <source>
        <dbReference type="EMBL" id="EEN54873.1"/>
    </source>
</evidence>
<feature type="transmembrane region" description="Helical" evidence="9">
    <location>
        <begin position="1024"/>
        <end position="1043"/>
    </location>
</feature>
<feature type="transmembrane region" description="Helical" evidence="9">
    <location>
        <begin position="884"/>
        <end position="904"/>
    </location>
</feature>
<sequence length="1120" mass="124190">MRNFSDMRMTRAATLDEAELDQLTDLFSDFPLAGEEQPPIPLEPLPSNHSTDNRKDNNNVNGTPNTEAVENNRPQRVSVTSNTASSAAKKRRLMINLIVQSFGFLLLFTAYQSLQNLQSSINDDRNIGQTSLAVLYGVLIPSCPFLAPVVMGLLGLKWTITGSMALYVVFTIANYWLEFYTLIPASVLVGAAAACLWAANGAYLTELAIKYAQTSQIWGNLISSLVLRQRAESPGPVPEANLTHCGASHCPDAGDVSFTLPQGHSLRVTLISIYLACGVLAVLIMALFADRMKESELQHHCLSICRRKPPPDAPPEDPVAQQAVAEQQEDAPATDWRLLCDRFIVAWRFLFQEKRMMLLIPLITYGTMQQALNVAVFTRAFVGCTLGVHWIGYVMICYGVCDAFSAFLIGRIRNWVPRQALVAVGAVLNLGLMIHLLALTPHPKYAAVYFVHVGLWGVADAIWQTQINSLYGVLFPGCQEVAFSMDGFWGAIGYTVPYFFYFDISFYQRKVTSRHAAWFLGVPVAFGYGGYLCAAVKIYILLTLLCVSMTTYSVLESPAMSFSDLSITRKHSLGEENGSTDHLTYRNSHAMSGVDNLEFSDIAKKDDANADVTPSYQNAADVTVPMETVPKWRIWKNLLVICIAFLFNFTAFQSLQNLQSSLNYSEGLGVASLSVIYARYTLMPMSVTLGLAAAPLWTAKSKYVTTSGIRYAGMVGETQEDVITMFFGIFFMQVRHYQWDPVRRHGGGDAGGRHHHVLRYLLHGMVGETQEDVITMFFGIFFMVRLFVCLFVWCNKYVTASGIRYAGMVGETQEDVISMFFGIFFMVFQSGQIWGNLISSLVLERGNVTSLGLTPEELSEICGANNCPNSTGALQPPTTSTVNLLVGIYLGCGLFAVLVLAVFLDKLKSEGEEKKPGLELLIATLKHLKDDRRQVLLVPITIYSGLEQAYVSGDYTKSFVSCALGIEWIGYVMICYGVCDAFFSFLLGRLIKFTGRLPLFITGAVAHLAMIITMLVWSPNPNQLPVFFVLAACWGLGDAVWQLEINALYGYLFRKNQEAGFSNYRLWESLGFVVAFAYSNFICTNVKLYILLGVLVLGMMGYAVVEYNEKQDPEEADTKM</sequence>
<gene>
    <name evidence="10" type="ORF">BRAFLDRAFT_90114</name>
</gene>
<evidence type="ECO:0000256" key="8">
    <source>
        <dbReference type="SAM" id="MobiDB-lite"/>
    </source>
</evidence>
<feature type="transmembrane region" description="Helical" evidence="9">
    <location>
        <begin position="134"/>
        <end position="156"/>
    </location>
</feature>
<keyword evidence="3 9" id="KW-0812">Transmembrane</keyword>